<organism evidence="1 2">
    <name type="scientific">Paraphoma chrysanthemicola</name>
    <dbReference type="NCBI Taxonomy" id="798071"/>
    <lineage>
        <taxon>Eukaryota</taxon>
        <taxon>Fungi</taxon>
        <taxon>Dikarya</taxon>
        <taxon>Ascomycota</taxon>
        <taxon>Pezizomycotina</taxon>
        <taxon>Dothideomycetes</taxon>
        <taxon>Pleosporomycetidae</taxon>
        <taxon>Pleosporales</taxon>
        <taxon>Pleosporineae</taxon>
        <taxon>Phaeosphaeriaceae</taxon>
        <taxon>Paraphoma</taxon>
    </lineage>
</organism>
<dbReference type="OrthoDB" id="10636473at2759"/>
<dbReference type="Proteomes" id="UP000813461">
    <property type="component" value="Unassembled WGS sequence"/>
</dbReference>
<dbReference type="EMBL" id="JAGMVJ010000021">
    <property type="protein sequence ID" value="KAH7074053.1"/>
    <property type="molecule type" value="Genomic_DNA"/>
</dbReference>
<proteinExistence type="predicted"/>
<evidence type="ECO:0000313" key="2">
    <source>
        <dbReference type="Proteomes" id="UP000813461"/>
    </source>
</evidence>
<name>A0A8K0VTE6_9PLEO</name>
<keyword evidence="2" id="KW-1185">Reference proteome</keyword>
<reference evidence="1" key="1">
    <citation type="journal article" date="2021" name="Nat. Commun.">
        <title>Genetic determinants of endophytism in the Arabidopsis root mycobiome.</title>
        <authorList>
            <person name="Mesny F."/>
            <person name="Miyauchi S."/>
            <person name="Thiergart T."/>
            <person name="Pickel B."/>
            <person name="Atanasova L."/>
            <person name="Karlsson M."/>
            <person name="Huettel B."/>
            <person name="Barry K.W."/>
            <person name="Haridas S."/>
            <person name="Chen C."/>
            <person name="Bauer D."/>
            <person name="Andreopoulos W."/>
            <person name="Pangilinan J."/>
            <person name="LaButti K."/>
            <person name="Riley R."/>
            <person name="Lipzen A."/>
            <person name="Clum A."/>
            <person name="Drula E."/>
            <person name="Henrissat B."/>
            <person name="Kohler A."/>
            <person name="Grigoriev I.V."/>
            <person name="Martin F.M."/>
            <person name="Hacquard S."/>
        </authorList>
    </citation>
    <scope>NUCLEOTIDE SEQUENCE</scope>
    <source>
        <strain evidence="1">MPI-SDFR-AT-0120</strain>
    </source>
</reference>
<accession>A0A8K0VTE6</accession>
<comment type="caution">
    <text evidence="1">The sequence shown here is derived from an EMBL/GenBank/DDBJ whole genome shotgun (WGS) entry which is preliminary data.</text>
</comment>
<evidence type="ECO:0000313" key="1">
    <source>
        <dbReference type="EMBL" id="KAH7074053.1"/>
    </source>
</evidence>
<dbReference type="AlphaFoldDB" id="A0A8K0VTE6"/>
<sequence>MDLQAQCKDSLEDARAALRSMIDLRKRRAQICKTHRSIYATICKLEAELTELKAKRVELEAKRVELRGCSSSLAKSINQIAETYSRGWNRDFATKLLQSLHRELRDQVYDELAPPKAQNTETDPVKQESFIQNWHQGPASPNDDSCEHAFPIRSPPYYLDEAYVGKTFATECAERLFRATRSQQVHVDGLLTFLTRDIDRNGAYPVQYVRNLEVDLSLGLFDPIPGTITTFHPRVNFSPNVYEGRVSKLHVLKHLHCRSACITVNVLCSGLVRLRRFERALGPFVYDMRDMGFKVNVRQKLEKDKAWYDFRFHLPRDNWEVAMAMEMNIIE</sequence>
<gene>
    <name evidence="1" type="ORF">FB567DRAFT_597219</name>
</gene>
<protein>
    <submittedName>
        <fullName evidence="1">Uncharacterized protein</fullName>
    </submittedName>
</protein>